<evidence type="ECO:0000313" key="1">
    <source>
        <dbReference type="EMBL" id="CAA9380882.1"/>
    </source>
</evidence>
<accession>A0A6J4N8N5</accession>
<organism evidence="1">
    <name type="scientific">uncultured Pyrinomonadaceae bacterium</name>
    <dbReference type="NCBI Taxonomy" id="2283094"/>
    <lineage>
        <taxon>Bacteria</taxon>
        <taxon>Pseudomonadati</taxon>
        <taxon>Acidobacteriota</taxon>
        <taxon>Blastocatellia</taxon>
        <taxon>Blastocatellales</taxon>
        <taxon>Pyrinomonadaceae</taxon>
        <taxon>environmental samples</taxon>
    </lineage>
</organism>
<proteinExistence type="predicted"/>
<sequence>MLGLETRLELDAFLKAHRIDLEYSLEDLERERANLDFLLKK</sequence>
<reference evidence="1" key="1">
    <citation type="submission" date="2020-02" db="EMBL/GenBank/DDBJ databases">
        <authorList>
            <person name="Meier V. D."/>
        </authorList>
    </citation>
    <scope>NUCLEOTIDE SEQUENCE</scope>
    <source>
        <strain evidence="1">AVDCRST_MAG74</strain>
    </source>
</reference>
<name>A0A6J4N8N5_9BACT</name>
<gene>
    <name evidence="1" type="ORF">AVDCRST_MAG74-356</name>
</gene>
<dbReference type="EMBL" id="CADCUR010000027">
    <property type="protein sequence ID" value="CAA9380882.1"/>
    <property type="molecule type" value="Genomic_DNA"/>
</dbReference>
<dbReference type="AlphaFoldDB" id="A0A6J4N8N5"/>
<protein>
    <submittedName>
        <fullName evidence="1">Uncharacterized protein</fullName>
    </submittedName>
</protein>